<name>A0A561QS81_9HYPH</name>
<dbReference type="EMBL" id="VIWP01000004">
    <property type="protein sequence ID" value="TWF53240.1"/>
    <property type="molecule type" value="Genomic_DNA"/>
</dbReference>
<proteinExistence type="predicted"/>
<keyword evidence="2" id="KW-1185">Reference proteome</keyword>
<dbReference type="Proteomes" id="UP000320653">
    <property type="component" value="Unassembled WGS sequence"/>
</dbReference>
<accession>A0A561QS81</accession>
<protein>
    <submittedName>
        <fullName evidence="1">Uncharacterized protein</fullName>
    </submittedName>
</protein>
<reference evidence="1 2" key="1">
    <citation type="submission" date="2019-06" db="EMBL/GenBank/DDBJ databases">
        <title>Sorghum-associated microbial communities from plants grown in Nebraska, USA.</title>
        <authorList>
            <person name="Schachtman D."/>
        </authorList>
    </citation>
    <scope>NUCLEOTIDE SEQUENCE [LARGE SCALE GENOMIC DNA]</scope>
    <source>
        <strain evidence="1 2">1225</strain>
    </source>
</reference>
<comment type="caution">
    <text evidence="1">The sequence shown here is derived from an EMBL/GenBank/DDBJ whole genome shotgun (WGS) entry which is preliminary data.</text>
</comment>
<sequence>MRVQNHSAYPQCRNRDEQVACVGEAMRRLGEGCTRQDLKNCLGITDSQLESVVDDARAYAVEASTTQTRATVPARRAA</sequence>
<evidence type="ECO:0000313" key="1">
    <source>
        <dbReference type="EMBL" id="TWF53240.1"/>
    </source>
</evidence>
<gene>
    <name evidence="1" type="ORF">FHW37_104517</name>
</gene>
<evidence type="ECO:0000313" key="2">
    <source>
        <dbReference type="Proteomes" id="UP000320653"/>
    </source>
</evidence>
<dbReference type="RefSeq" id="WP_145638917.1">
    <property type="nucleotide sequence ID" value="NZ_VIWP01000004.1"/>
</dbReference>
<dbReference type="AlphaFoldDB" id="A0A561QS81"/>
<dbReference type="OrthoDB" id="8404660at2"/>
<organism evidence="1 2">
    <name type="scientific">Neorhizobium alkalisoli</name>
    <dbReference type="NCBI Taxonomy" id="528178"/>
    <lineage>
        <taxon>Bacteria</taxon>
        <taxon>Pseudomonadati</taxon>
        <taxon>Pseudomonadota</taxon>
        <taxon>Alphaproteobacteria</taxon>
        <taxon>Hyphomicrobiales</taxon>
        <taxon>Rhizobiaceae</taxon>
        <taxon>Rhizobium/Agrobacterium group</taxon>
        <taxon>Neorhizobium</taxon>
    </lineage>
</organism>